<reference evidence="2" key="1">
    <citation type="journal article" date="2019" name="Int. J. Syst. Evol. Microbiol.">
        <title>The Global Catalogue of Microorganisms (GCM) 10K type strain sequencing project: providing services to taxonomists for standard genome sequencing and annotation.</title>
        <authorList>
            <consortium name="The Broad Institute Genomics Platform"/>
            <consortium name="The Broad Institute Genome Sequencing Center for Infectious Disease"/>
            <person name="Wu L."/>
            <person name="Ma J."/>
        </authorList>
    </citation>
    <scope>NUCLEOTIDE SEQUENCE [LARGE SCALE GENOMIC DNA]</scope>
    <source>
        <strain evidence="2">CCM 4175</strain>
    </source>
</reference>
<organism evidence="1 2">
    <name type="scientific">Staphylococcus muscae</name>
    <dbReference type="NCBI Taxonomy" id="1294"/>
    <lineage>
        <taxon>Bacteria</taxon>
        <taxon>Bacillati</taxon>
        <taxon>Bacillota</taxon>
        <taxon>Bacilli</taxon>
        <taxon>Bacillales</taxon>
        <taxon>Staphylococcaceae</taxon>
        <taxon>Staphylococcus</taxon>
    </lineage>
</organism>
<dbReference type="Proteomes" id="UP000652995">
    <property type="component" value="Unassembled WGS sequence"/>
</dbReference>
<comment type="caution">
    <text evidence="1">The sequence shown here is derived from an EMBL/GenBank/DDBJ whole genome shotgun (WGS) entry which is preliminary data.</text>
</comment>
<gene>
    <name evidence="1" type="ORF">GCM10007183_00190</name>
</gene>
<evidence type="ECO:0008006" key="3">
    <source>
        <dbReference type="Google" id="ProtNLM"/>
    </source>
</evidence>
<evidence type="ECO:0000313" key="1">
    <source>
        <dbReference type="EMBL" id="GGA80010.1"/>
    </source>
</evidence>
<accession>A0ABQ1HJ47</accession>
<protein>
    <recommendedName>
        <fullName evidence="3">Integrase</fullName>
    </recommendedName>
</protein>
<name>A0ABQ1HJ47_9STAP</name>
<dbReference type="RefSeq" id="WP_157728683.1">
    <property type="nucleotide sequence ID" value="NZ_BMCB01000001.1"/>
</dbReference>
<sequence>MASFEKRGKKWRFKVHYVDEKRIKSTLLKVVLTQKQKQSVLPLKLKTL</sequence>
<keyword evidence="2" id="KW-1185">Reference proteome</keyword>
<dbReference type="EMBL" id="BMCB01000001">
    <property type="protein sequence ID" value="GGA80010.1"/>
    <property type="molecule type" value="Genomic_DNA"/>
</dbReference>
<proteinExistence type="predicted"/>
<evidence type="ECO:0000313" key="2">
    <source>
        <dbReference type="Proteomes" id="UP000652995"/>
    </source>
</evidence>